<proteinExistence type="predicted"/>
<organism evidence="1 2">
    <name type="scientific">Populus trichocarpa</name>
    <name type="common">Western balsam poplar</name>
    <name type="synonym">Populus balsamifera subsp. trichocarpa</name>
    <dbReference type="NCBI Taxonomy" id="3694"/>
    <lineage>
        <taxon>Eukaryota</taxon>
        <taxon>Viridiplantae</taxon>
        <taxon>Streptophyta</taxon>
        <taxon>Embryophyta</taxon>
        <taxon>Tracheophyta</taxon>
        <taxon>Spermatophyta</taxon>
        <taxon>Magnoliopsida</taxon>
        <taxon>eudicotyledons</taxon>
        <taxon>Gunneridae</taxon>
        <taxon>Pentapetalae</taxon>
        <taxon>rosids</taxon>
        <taxon>fabids</taxon>
        <taxon>Malpighiales</taxon>
        <taxon>Salicaceae</taxon>
        <taxon>Saliceae</taxon>
        <taxon>Populus</taxon>
    </lineage>
</organism>
<accession>A0A2K1XT03</accession>
<evidence type="ECO:0000313" key="1">
    <source>
        <dbReference type="EMBL" id="PNT03916.1"/>
    </source>
</evidence>
<sequence length="290" mass="32164">MEKLGLGLYFEEKDANCDSSAHDPAQDYHWPCYGVPVHGRDLPDPVQDRKDGAYRLLLQYHAKRHSLAEGILLNSFMDLEADTIEAMQNEEIGKIPHINPVGPIIQSGSMGTSGSECLKYWFDNQPKGSVFAKSNKDPFSFLPKGFLDRTIGQGLLVPSGAPQIQVHRSIVMTRQLGSSLIVVRIQHLRTLCMVPLIAWPLYAEQKMNAVFLSEVALRPKVNEDGLGGREDIMQGEKGVATHDRMIRLKGSCGQSSEHRGLLGQLVSKLKNRKSTQTEVIPVISLLNLPD</sequence>
<protein>
    <submittedName>
        <fullName evidence="1">Uncharacterized protein</fullName>
    </submittedName>
</protein>
<dbReference type="PANTHER" id="PTHR48045">
    <property type="entry name" value="UDP-GLYCOSYLTRANSFERASE 72B1"/>
    <property type="match status" value="1"/>
</dbReference>
<dbReference type="EMBL" id="CM009303">
    <property type="protein sequence ID" value="PNT03916.1"/>
    <property type="molecule type" value="Genomic_DNA"/>
</dbReference>
<dbReference type="PANTHER" id="PTHR48045:SF36">
    <property type="entry name" value="GLYCOSYLTRANSFERASE"/>
    <property type="match status" value="1"/>
</dbReference>
<keyword evidence="2" id="KW-1185">Reference proteome</keyword>
<dbReference type="SUPFAM" id="SSF53756">
    <property type="entry name" value="UDP-Glycosyltransferase/glycogen phosphorylase"/>
    <property type="match status" value="2"/>
</dbReference>
<dbReference type="STRING" id="3694.A0A2K1XT03"/>
<dbReference type="AlphaFoldDB" id="A0A2K1XT03"/>
<dbReference type="GO" id="GO:0008194">
    <property type="term" value="F:UDP-glycosyltransferase activity"/>
    <property type="evidence" value="ECO:0000318"/>
    <property type="project" value="GO_Central"/>
</dbReference>
<reference evidence="1 2" key="1">
    <citation type="journal article" date="2006" name="Science">
        <title>The genome of black cottonwood, Populus trichocarpa (Torr. &amp; Gray).</title>
        <authorList>
            <person name="Tuskan G.A."/>
            <person name="Difazio S."/>
            <person name="Jansson S."/>
            <person name="Bohlmann J."/>
            <person name="Grigoriev I."/>
            <person name="Hellsten U."/>
            <person name="Putnam N."/>
            <person name="Ralph S."/>
            <person name="Rombauts S."/>
            <person name="Salamov A."/>
            <person name="Schein J."/>
            <person name="Sterck L."/>
            <person name="Aerts A."/>
            <person name="Bhalerao R.R."/>
            <person name="Bhalerao R.P."/>
            <person name="Blaudez D."/>
            <person name="Boerjan W."/>
            <person name="Brun A."/>
            <person name="Brunner A."/>
            <person name="Busov V."/>
            <person name="Campbell M."/>
            <person name="Carlson J."/>
            <person name="Chalot M."/>
            <person name="Chapman J."/>
            <person name="Chen G.L."/>
            <person name="Cooper D."/>
            <person name="Coutinho P.M."/>
            <person name="Couturier J."/>
            <person name="Covert S."/>
            <person name="Cronk Q."/>
            <person name="Cunningham R."/>
            <person name="Davis J."/>
            <person name="Degroeve S."/>
            <person name="Dejardin A."/>
            <person name="Depamphilis C."/>
            <person name="Detter J."/>
            <person name="Dirks B."/>
            <person name="Dubchak I."/>
            <person name="Duplessis S."/>
            <person name="Ehlting J."/>
            <person name="Ellis B."/>
            <person name="Gendler K."/>
            <person name="Goodstein D."/>
            <person name="Gribskov M."/>
            <person name="Grimwood J."/>
            <person name="Groover A."/>
            <person name="Gunter L."/>
            <person name="Hamberger B."/>
            <person name="Heinze B."/>
            <person name="Helariutta Y."/>
            <person name="Henrissat B."/>
            <person name="Holligan D."/>
            <person name="Holt R."/>
            <person name="Huang W."/>
            <person name="Islam-Faridi N."/>
            <person name="Jones S."/>
            <person name="Jones-Rhoades M."/>
            <person name="Jorgensen R."/>
            <person name="Joshi C."/>
            <person name="Kangasjarvi J."/>
            <person name="Karlsson J."/>
            <person name="Kelleher C."/>
            <person name="Kirkpatrick R."/>
            <person name="Kirst M."/>
            <person name="Kohler A."/>
            <person name="Kalluri U."/>
            <person name="Larimer F."/>
            <person name="Leebens-Mack J."/>
            <person name="Leple J.C."/>
            <person name="Locascio P."/>
            <person name="Lou Y."/>
            <person name="Lucas S."/>
            <person name="Martin F."/>
            <person name="Montanini B."/>
            <person name="Napoli C."/>
            <person name="Nelson D.R."/>
            <person name="Nelson C."/>
            <person name="Nieminen K."/>
            <person name="Nilsson O."/>
            <person name="Pereda V."/>
            <person name="Peter G."/>
            <person name="Philippe R."/>
            <person name="Pilate G."/>
            <person name="Poliakov A."/>
            <person name="Razumovskaya J."/>
            <person name="Richardson P."/>
            <person name="Rinaldi C."/>
            <person name="Ritland K."/>
            <person name="Rouze P."/>
            <person name="Ryaboy D."/>
            <person name="Schmutz J."/>
            <person name="Schrader J."/>
            <person name="Segerman B."/>
            <person name="Shin H."/>
            <person name="Siddiqui A."/>
            <person name="Sterky F."/>
            <person name="Terry A."/>
            <person name="Tsai C.J."/>
            <person name="Uberbacher E."/>
            <person name="Unneberg P."/>
            <person name="Vahala J."/>
            <person name="Wall K."/>
            <person name="Wessler S."/>
            <person name="Yang G."/>
            <person name="Yin T."/>
            <person name="Douglas C."/>
            <person name="Marra M."/>
            <person name="Sandberg G."/>
            <person name="Van de Peer Y."/>
            <person name="Rokhsar D."/>
        </authorList>
    </citation>
    <scope>NUCLEOTIDE SEQUENCE [LARGE SCALE GENOMIC DNA]</scope>
    <source>
        <strain evidence="2">cv. Nisqually</strain>
    </source>
</reference>
<dbReference type="Proteomes" id="UP000006729">
    <property type="component" value="Chromosome 14"/>
</dbReference>
<dbReference type="InParanoid" id="A0A2K1XT03"/>
<dbReference type="Gene3D" id="3.40.50.2000">
    <property type="entry name" value="Glycogen Phosphorylase B"/>
    <property type="match status" value="2"/>
</dbReference>
<name>A0A2K1XT03_POPTR</name>
<evidence type="ECO:0000313" key="2">
    <source>
        <dbReference type="Proteomes" id="UP000006729"/>
    </source>
</evidence>
<gene>
    <name evidence="1" type="ORF">POPTR_014G095900</name>
</gene>